<reference evidence="3" key="1">
    <citation type="journal article" date="2020" name="Fungal Divers.">
        <title>Resolving the Mortierellaceae phylogeny through synthesis of multi-gene phylogenetics and phylogenomics.</title>
        <authorList>
            <person name="Vandepol N."/>
            <person name="Liber J."/>
            <person name="Desiro A."/>
            <person name="Na H."/>
            <person name="Kennedy M."/>
            <person name="Barry K."/>
            <person name="Grigoriev I.V."/>
            <person name="Miller A.N."/>
            <person name="O'Donnell K."/>
            <person name="Stajich J.E."/>
            <person name="Bonito G."/>
        </authorList>
    </citation>
    <scope>NUCLEOTIDE SEQUENCE</scope>
    <source>
        <strain evidence="3">REB-010B</strain>
    </source>
</reference>
<evidence type="ECO:0000313" key="3">
    <source>
        <dbReference type="EMBL" id="KAG0324860.1"/>
    </source>
</evidence>
<keyword evidence="1" id="KW-0863">Zinc-finger</keyword>
<dbReference type="InterPro" id="IPR007527">
    <property type="entry name" value="Znf_SWIM"/>
</dbReference>
<feature type="non-terminal residue" evidence="3">
    <location>
        <position position="1"/>
    </location>
</feature>
<keyword evidence="1" id="KW-0862">Zinc</keyword>
<dbReference type="GO" id="GO:0008270">
    <property type="term" value="F:zinc ion binding"/>
    <property type="evidence" value="ECO:0007669"/>
    <property type="project" value="UniProtKB-KW"/>
</dbReference>
<feature type="domain" description="SWIM-type" evidence="2">
    <location>
        <begin position="13"/>
        <end position="51"/>
    </location>
</feature>
<protein>
    <recommendedName>
        <fullName evidence="2">SWIM-type domain-containing protein</fullName>
    </recommendedName>
</protein>
<comment type="caution">
    <text evidence="3">The sequence shown here is derived from an EMBL/GenBank/DDBJ whole genome shotgun (WGS) entry which is preliminary data.</text>
</comment>
<keyword evidence="1" id="KW-0479">Metal-binding</keyword>
<name>A0A9P6RQQ0_9FUNG</name>
<evidence type="ECO:0000256" key="1">
    <source>
        <dbReference type="PROSITE-ProRule" id="PRU00325"/>
    </source>
</evidence>
<dbReference type="AlphaFoldDB" id="A0A9P6RQQ0"/>
<evidence type="ECO:0000259" key="2">
    <source>
        <dbReference type="PROSITE" id="PS50966"/>
    </source>
</evidence>
<dbReference type="Proteomes" id="UP000738325">
    <property type="component" value="Unassembled WGS sequence"/>
</dbReference>
<evidence type="ECO:0000313" key="4">
    <source>
        <dbReference type="Proteomes" id="UP000738325"/>
    </source>
</evidence>
<gene>
    <name evidence="3" type="ORF">BGZ99_001374</name>
</gene>
<dbReference type="PROSITE" id="PS50966">
    <property type="entry name" value="ZF_SWIM"/>
    <property type="match status" value="1"/>
</dbReference>
<sequence>WTVESFTSFNARYTVTGLRPEKVLVKCTCHHYAKHQPKACKHMDLVVRLCPDMLINDRIIPEAFVDHNVDNDAYGGTNMSTNTNANDTDIQIRSDVENDMDICIGIESSNRSINNTAISLQPPLMGLFSWHIMEYQKRNEEEDAMQNLLECKADTIGLLEKVIAFVEWWSGGKSIGNRVAKYYLSTPPCLHGSTADSFKITLQVVKG</sequence>
<proteinExistence type="predicted"/>
<dbReference type="EMBL" id="JAAAIP010000134">
    <property type="protein sequence ID" value="KAG0324860.1"/>
    <property type="molecule type" value="Genomic_DNA"/>
</dbReference>
<keyword evidence="4" id="KW-1185">Reference proteome</keyword>
<organism evidence="3 4">
    <name type="scientific">Dissophora globulifera</name>
    <dbReference type="NCBI Taxonomy" id="979702"/>
    <lineage>
        <taxon>Eukaryota</taxon>
        <taxon>Fungi</taxon>
        <taxon>Fungi incertae sedis</taxon>
        <taxon>Mucoromycota</taxon>
        <taxon>Mortierellomycotina</taxon>
        <taxon>Mortierellomycetes</taxon>
        <taxon>Mortierellales</taxon>
        <taxon>Mortierellaceae</taxon>
        <taxon>Dissophora</taxon>
    </lineage>
</organism>
<accession>A0A9P6RQQ0</accession>